<keyword evidence="1" id="KW-1133">Transmembrane helix</keyword>
<dbReference type="RefSeq" id="WP_269009197.1">
    <property type="nucleotide sequence ID" value="NZ_JAANOH010000001.1"/>
</dbReference>
<feature type="transmembrane region" description="Helical" evidence="1">
    <location>
        <begin position="81"/>
        <end position="101"/>
    </location>
</feature>
<evidence type="ECO:0000313" key="2">
    <source>
        <dbReference type="EMBL" id="MCZ2473966.1"/>
    </source>
</evidence>
<keyword evidence="1" id="KW-0472">Membrane</keyword>
<evidence type="ECO:0008006" key="4">
    <source>
        <dbReference type="Google" id="ProtNLM"/>
    </source>
</evidence>
<protein>
    <recommendedName>
        <fullName evidence="4">DUF3899 domain-containing protein</fullName>
    </recommendedName>
</protein>
<dbReference type="EMBL" id="JAANOH010000001">
    <property type="protein sequence ID" value="MCZ2473966.1"/>
    <property type="molecule type" value="Genomic_DNA"/>
</dbReference>
<keyword evidence="3" id="KW-1185">Reference proteome</keyword>
<organism evidence="2 3">
    <name type="scientific">Aquirufa ecclesiirivi</name>
    <dbReference type="NCBI Taxonomy" id="2715124"/>
    <lineage>
        <taxon>Bacteria</taxon>
        <taxon>Pseudomonadati</taxon>
        <taxon>Bacteroidota</taxon>
        <taxon>Cytophagia</taxon>
        <taxon>Cytophagales</taxon>
        <taxon>Flectobacillaceae</taxon>
        <taxon>Aquirufa</taxon>
    </lineage>
</organism>
<evidence type="ECO:0000256" key="1">
    <source>
        <dbReference type="SAM" id="Phobius"/>
    </source>
</evidence>
<keyword evidence="1" id="KW-0812">Transmembrane</keyword>
<feature type="transmembrane region" description="Helical" evidence="1">
    <location>
        <begin position="7"/>
        <end position="28"/>
    </location>
</feature>
<dbReference type="Proteomes" id="UP001321186">
    <property type="component" value="Unassembled WGS sequence"/>
</dbReference>
<name>A0ABT4JEH7_9BACT</name>
<accession>A0ABT4JEH7</accession>
<sequence length="102" mass="11819">MKKSIHFLGVVMIYIMTSSFGLVEYSAMRPQTYFVGIDSTKQFKQPLSSSAKKEFIQVQKKQEDNQQDAQLNEERSHWTKYIVIGVKTIFSTLLSLVSYMIK</sequence>
<proteinExistence type="predicted"/>
<reference evidence="2 3" key="1">
    <citation type="submission" date="2020-03" db="EMBL/GenBank/DDBJ databases">
        <authorList>
            <person name="Pitt A."/>
            <person name="Hahn M.W."/>
        </authorList>
    </citation>
    <scope>NUCLEOTIDE SEQUENCE [LARGE SCALE GENOMIC DNA]</scope>
    <source>
        <strain evidence="2 3">5A-MARBSE</strain>
    </source>
</reference>
<gene>
    <name evidence="2" type="ORF">G9H61_00795</name>
</gene>
<comment type="caution">
    <text evidence="2">The sequence shown here is derived from an EMBL/GenBank/DDBJ whole genome shotgun (WGS) entry which is preliminary data.</text>
</comment>
<evidence type="ECO:0000313" key="3">
    <source>
        <dbReference type="Proteomes" id="UP001321186"/>
    </source>
</evidence>